<dbReference type="SMART" id="SM00823">
    <property type="entry name" value="PKS_PP"/>
    <property type="match status" value="3"/>
</dbReference>
<proteinExistence type="inferred from homology"/>
<dbReference type="Pfam" id="PF00668">
    <property type="entry name" value="Condensation"/>
    <property type="match status" value="4"/>
</dbReference>
<dbReference type="EMBL" id="JAEOAH010000003">
    <property type="protein sequence ID" value="MBK3493951.1"/>
    <property type="molecule type" value="Genomic_DNA"/>
</dbReference>
<comment type="caution">
    <text evidence="11">The sequence shown here is derived from an EMBL/GenBank/DDBJ whole genome shotgun (WGS) entry which is preliminary data.</text>
</comment>
<dbReference type="InterPro" id="IPR005814">
    <property type="entry name" value="Aminotrans_3"/>
</dbReference>
<dbReference type="NCBIfam" id="TIGR01733">
    <property type="entry name" value="AA-adenyl-dom"/>
    <property type="match status" value="1"/>
</dbReference>
<dbReference type="NCBIfam" id="TIGR01720">
    <property type="entry name" value="NRPS-para261"/>
    <property type="match status" value="1"/>
</dbReference>
<evidence type="ECO:0000256" key="1">
    <source>
        <dbReference type="ARBA" id="ARBA00001957"/>
    </source>
</evidence>
<dbReference type="Gene3D" id="2.30.38.10">
    <property type="entry name" value="Luciferase, Domain 3"/>
    <property type="match status" value="1"/>
</dbReference>
<keyword evidence="6" id="KW-0677">Repeat</keyword>
<dbReference type="InterPro" id="IPR014031">
    <property type="entry name" value="Ketoacyl_synth_C"/>
</dbReference>
<organism evidence="11 12">
    <name type="scientific">Viridibacillus soli</name>
    <dbReference type="NCBI Taxonomy" id="2798301"/>
    <lineage>
        <taxon>Bacteria</taxon>
        <taxon>Bacillati</taxon>
        <taxon>Bacillota</taxon>
        <taxon>Bacilli</taxon>
        <taxon>Bacillales</taxon>
        <taxon>Caryophanaceae</taxon>
        <taxon>Viridibacillus</taxon>
    </lineage>
</organism>
<evidence type="ECO:0000256" key="6">
    <source>
        <dbReference type="ARBA" id="ARBA00022737"/>
    </source>
</evidence>
<dbReference type="SUPFAM" id="SSF56801">
    <property type="entry name" value="Acetyl-CoA synthetase-like"/>
    <property type="match status" value="2"/>
</dbReference>
<dbReference type="InterPro" id="IPR016039">
    <property type="entry name" value="Thiolase-like"/>
</dbReference>
<keyword evidence="12" id="KW-1185">Reference proteome</keyword>
<dbReference type="InterPro" id="IPR015424">
    <property type="entry name" value="PyrdxlP-dep_Trfase"/>
</dbReference>
<dbReference type="InterPro" id="IPR020841">
    <property type="entry name" value="PKS_Beta-ketoAc_synthase_dom"/>
</dbReference>
<comment type="cofactor">
    <cofactor evidence="1">
        <name>pantetheine 4'-phosphate</name>
        <dbReference type="ChEBI" id="CHEBI:47942"/>
    </cofactor>
</comment>
<dbReference type="InterPro" id="IPR018201">
    <property type="entry name" value="Ketoacyl_synth_AS"/>
</dbReference>
<dbReference type="PROSITE" id="PS00455">
    <property type="entry name" value="AMP_BINDING"/>
    <property type="match status" value="2"/>
</dbReference>
<evidence type="ECO:0000259" key="10">
    <source>
        <dbReference type="PROSITE" id="PS52004"/>
    </source>
</evidence>
<dbReference type="InterPro" id="IPR000873">
    <property type="entry name" value="AMP-dep_synth/lig_dom"/>
</dbReference>
<comment type="similarity">
    <text evidence="2">Belongs to the ATP-dependent AMP-binding enzyme family.</text>
</comment>
<dbReference type="InterPro" id="IPR010060">
    <property type="entry name" value="NRPS_synth"/>
</dbReference>
<dbReference type="Proteomes" id="UP000618943">
    <property type="component" value="Unassembled WGS sequence"/>
</dbReference>
<feature type="domain" description="Carrier" evidence="9">
    <location>
        <begin position="2541"/>
        <end position="2616"/>
    </location>
</feature>
<keyword evidence="4" id="KW-0597">Phosphoprotein</keyword>
<dbReference type="InterPro" id="IPR001242">
    <property type="entry name" value="Condensation_dom"/>
</dbReference>
<dbReference type="InterPro" id="IPR036736">
    <property type="entry name" value="ACP-like_sf"/>
</dbReference>
<dbReference type="RefSeq" id="WP_200747954.1">
    <property type="nucleotide sequence ID" value="NZ_JAEOAH010000003.1"/>
</dbReference>
<dbReference type="InterPro" id="IPR023213">
    <property type="entry name" value="CAT-like_dom_sf"/>
</dbReference>
<dbReference type="InterPro" id="IPR015422">
    <property type="entry name" value="PyrdxlP-dep_Trfase_small"/>
</dbReference>
<dbReference type="Gene3D" id="3.30.300.30">
    <property type="match status" value="2"/>
</dbReference>
<dbReference type="PROSITE" id="PS00606">
    <property type="entry name" value="KS3_1"/>
    <property type="match status" value="1"/>
</dbReference>
<dbReference type="SMART" id="SM00825">
    <property type="entry name" value="PKS_KS"/>
    <property type="match status" value="1"/>
</dbReference>
<dbReference type="InterPro" id="IPR025110">
    <property type="entry name" value="AMP-bd_C"/>
</dbReference>
<reference evidence="11 12" key="1">
    <citation type="submission" date="2020-12" db="EMBL/GenBank/DDBJ databases">
        <title>YIM B01967 draft genome.</title>
        <authorList>
            <person name="Yan X."/>
        </authorList>
    </citation>
    <scope>NUCLEOTIDE SEQUENCE [LARGE SCALE GENOMIC DNA]</scope>
    <source>
        <strain evidence="11 12">YIM B01967</strain>
    </source>
</reference>
<dbReference type="SUPFAM" id="SSF52777">
    <property type="entry name" value="CoA-dependent acyltransferases"/>
    <property type="match status" value="8"/>
</dbReference>
<keyword evidence="5" id="KW-0808">Transferase</keyword>
<dbReference type="CDD" id="cd05930">
    <property type="entry name" value="A_NRPS"/>
    <property type="match status" value="1"/>
</dbReference>
<evidence type="ECO:0000256" key="2">
    <source>
        <dbReference type="ARBA" id="ARBA00006432"/>
    </source>
</evidence>
<dbReference type="Pfam" id="PF00202">
    <property type="entry name" value="Aminotran_3"/>
    <property type="match status" value="1"/>
</dbReference>
<accession>A0ABS1H3G8</accession>
<evidence type="ECO:0000256" key="5">
    <source>
        <dbReference type="ARBA" id="ARBA00022679"/>
    </source>
</evidence>
<dbReference type="InterPro" id="IPR006162">
    <property type="entry name" value="Ppantetheine_attach_site"/>
</dbReference>
<dbReference type="Gene3D" id="1.10.1200.10">
    <property type="entry name" value="ACP-like"/>
    <property type="match status" value="4"/>
</dbReference>
<name>A0ABS1H3G8_9BACL</name>
<dbReference type="CDD" id="cd19531">
    <property type="entry name" value="LCL_NRPS-like"/>
    <property type="match status" value="2"/>
</dbReference>
<feature type="domain" description="Ketosynthase family 3 (KS3)" evidence="10">
    <location>
        <begin position="671"/>
        <end position="1094"/>
    </location>
</feature>
<dbReference type="PANTHER" id="PTHR45527:SF1">
    <property type="entry name" value="FATTY ACID SYNTHASE"/>
    <property type="match status" value="1"/>
</dbReference>
<evidence type="ECO:0000256" key="7">
    <source>
        <dbReference type="ARBA" id="ARBA00022898"/>
    </source>
</evidence>
<dbReference type="Gene3D" id="3.90.1150.10">
    <property type="entry name" value="Aspartate Aminotransferase, domain 1"/>
    <property type="match status" value="1"/>
</dbReference>
<feature type="domain" description="Carrier" evidence="9">
    <location>
        <begin position="580"/>
        <end position="655"/>
    </location>
</feature>
<feature type="domain" description="Carrier" evidence="9">
    <location>
        <begin position="3591"/>
        <end position="3665"/>
    </location>
</feature>
<dbReference type="InterPro" id="IPR009081">
    <property type="entry name" value="PP-bd_ACP"/>
</dbReference>
<dbReference type="PROSITE" id="PS52004">
    <property type="entry name" value="KS3_2"/>
    <property type="match status" value="1"/>
</dbReference>
<dbReference type="Gene3D" id="3.30.559.30">
    <property type="entry name" value="Nonribosomal peptide synthetase, condensation domain"/>
    <property type="match status" value="4"/>
</dbReference>
<dbReference type="CDD" id="cd00610">
    <property type="entry name" value="OAT_like"/>
    <property type="match status" value="1"/>
</dbReference>
<dbReference type="PROSITE" id="PS50075">
    <property type="entry name" value="CARRIER"/>
    <property type="match status" value="4"/>
</dbReference>
<dbReference type="SUPFAM" id="SSF47336">
    <property type="entry name" value="ACP-like"/>
    <property type="match status" value="4"/>
</dbReference>
<evidence type="ECO:0000256" key="3">
    <source>
        <dbReference type="ARBA" id="ARBA00022450"/>
    </source>
</evidence>
<dbReference type="SUPFAM" id="SSF53901">
    <property type="entry name" value="Thiolase-like"/>
    <property type="match status" value="1"/>
</dbReference>
<dbReference type="InterPro" id="IPR045851">
    <property type="entry name" value="AMP-bd_C_sf"/>
</dbReference>
<dbReference type="Gene3D" id="1.10.1240.100">
    <property type="match status" value="1"/>
</dbReference>
<sequence>MIKYETLVEAIESRKMIDDKGITFISGDKNEKYLSYKNLYNKALEVLYHLQLKGVKRGEELVFQIDDNEHFLYVFWACLLGGIIPVPITVGNNDEHKQKLFNVWEVMTNPHLITTDKVLEKIEEFSEKYNYGHVLNEMNEKVIMIDEIAKASRHGKVYKPKPNEIAFIQFSSGSTGDPKGVILTHENLMTNVYAIINRSEYGSNDSFLSWMPLTHDMGIIAFHLVPIISNVSQYLLPTALFVRRPTLWLKKVNEHKITVIGSPNFGYKYFLSSFKHKIATQWDLSHIRVIYNGAEPISVDVCNQFLHELSTYGLKKSTMYTTYGMAEGSVGISIPPLYKENEQFNAIHLNREHLNIGDVVQEVNKSDSRCVAFLDVGPAINDCYIRICDEQNKKLNENTVGHIQIKGKSVTRGYYNNKEATEKVMTDDGWLKTGDIGFLRNNHLVIIGRSKDIILINGQNYFPHDLERVAEEVNGIELGNVVVCGVPDLNSQEDKIVIFIWYKKGIEDFIPLAKELRKHINMKGGWNATDIIPIRKIPKTTSGKVERYKLSENYRNGEYSLISKQIQERLKMLPQKMRIVSKNEAEEKLIKICKEILKTDFIGVHDSYFDIGATSIQLVQITDQIESKFNISMSVTDLFAYPTLSKLALFLTAERKDQLSDKISSIKEQRENDIAVIGISGKFPMARNIEDYWNHLIKGSDCVREYPKARQKDTERYVSHLKINKDQAKLVEGGYLEEIDKFDYEFFKITPKEAALMDPNQKLFLQTAWHTLEDAGYAGDGISSENVGVYVGFSKTSFDYERLVTEVRPDTLSDHAVGNLPSILSSRISYFLDLKGPAVTVDTACSSSLVAVHLACKGIINGDCDMAIAGGVKTILLPFKTDLGMESSNSKARTFDDDADGTGCGEGVASILLKPLDKAIRDGDQIYAVIKGTAINQDGTTVGITAPNSLAQADVITKAWNEAGVEPETITYIETHGTGTKLGDPIEIDGLQKAFEKYTTKKQFCAIGSVKTNIGHLYEAAGIASLIKAILSIKNKKIAPIVHFEKPNRNIKFEQSPLYVNKQLANWETDNVPRTCGVSSFGFSGTNCHVVLEEYIKEKHVIELQHAKSNILTLSAKSELTLERIIREYITFLDGKTNSDLPDICYTSNIGRTHFNYRIALVVNSVNDLKEKLQAITNRNDYTSVKGVYTGFFRIVPDSFQNSKNGETTEAELWKLTETANIRLLEFITRHGENEGILHDIGDSYVKGAQINWDQLYQFNKPSRVSIPLYPFEQNRCWINIPEIASKQDNVIHNSNINREPIVQMNEHNEQILNTLKEMIFKITSIPVNKIDVNTQFLAMGLDSISLTQMKNLINETFHVAIPLNELFSNLSTPHTLVEHLCNLVDTPLRTAKEQIQETKEISDLNHQAEIPDENRVNVKQNTFMERMIEQQLSILQRQLDLVQFGHSPQEMSVTESNQHMHNDIYNTIKKNSAEAAATVEVIPNEHSSTGKSFIPYRQIQLNQTDYLTPRQRKHLENLIEQYTERTKGTKSLTQFYRSVYANNRNIAGFRPILKELVYQIIADKANGSKIWDVDGNEYIDLTMGFGVNLFGHNPEFIREALNKELALGMPIGPMSKLAGEVANAICEMTGVERVAFYNSGTEAVMVALRLARAATGRSKIVIFAGSYHGTYDGVLALGGVGNDNIKSTPLAPGITQSMVDDVIVLNYGTEESLEVIKSFGKDIAAVIVEPVQSRRPDFKPKAYLKKLRELTTQLGTALIFDEIITGFRIQTGGAQAWFGIDADLVTYGKVVGGGMPIGIVAGTAKYMDGIDGGMWSFGDDSYPPHENRRTFVAGTFSHHPLAMSTTKAVLNYLKQEGSHVLEHLNKKTELLANELNSVLEDSGVPIKVVYFGSLFRFVLNGDLELFYYHLINKGIYIWEGRNCFLSTAHSNEDIIKIVNAVTETIHEMQDGGFLPDPPPSTTKRNSSNTNLLNALQQISVNKIYGGDQANTASALPLTEEQRQIWIASQMGEEGSAACNESVLFEINGQLDINILDKAFQKVVSHYEALRTRIHADGDFQEVVSEFSVKTELYDFSNLPFNSQTESLKEWFEQDKSRVFDLVNGPLIRLSVLSLNDNKQLLVFTAHHIICDGWSIGVLINELAKIYTAKVRKLPYELVEPVLFREYVNWNQSIRNGSEIKKALSFWAKQFTGLKTIAQLPSDFPENYLKTFRGARTNVVLDTELCNKLKSVSLQHNNTLFITLLTTFKTLIFRLTSQKKIVVGIPFAGQLSMEDHNLVGQCTNLLPLYSKVFANMSFADYLTSVREQIMMLNEHQKVTLPMLVDELDQDHIPNLDIIFNMDPSIQLPDFAGRKACYVAYPIGYVNYDIFLNVVEIDARLHIHCDYNTDKFTDETVQAWMMHFESLLHAVVENANSAVCNLPIYSKDDLTRMLSSEQEKIKQSLKSEAPDLLNNFELSNSSEVCVLILDEESKPVPISSIGEICISKNRKIENAELVHTGKMAKYLPGGKVKYLGEASEVNSFDYYRNPEQISDRFDNSSLPENETEERLLHIWREILGIDRISVNDDFLKLGGNSLKIAALASRVNKIFQVKVPLKLVFENRTIRNLAKSLHTNKQENIDKINPVEKLEYYPLAPAQKRLFILQKTYGETTGNNMSGALVIEGKLDQEKLEYALHSLIQRHESFRTVFEMVDDVPVQKVCDRVELAISYLEVDEEEIGQTIKNILKPFDLTKPPLLRVVLMKIDSEKYILLCEFHHIIADGLSGSLFLKEFVELYDGRVLPKQKIQYKDYSVWLLQFLQTEEAKKQEAYWLNEFKDGIPSLNFPSDYTRPPIKDFEGDTIYFSIDLDLADHLNNLALQSGATLYMVLLAAYNILLAKYSGQEDIVIGTPVSGRNHLETESVIGMFVNTLAVRSLPSGNKIFMDYLTEIKDKIFQVFDYQDYPLEELVSQLSVDRDPSKNPIFNHLFTMQNNDDEVLQSKKLAMKIYEYSTGVSSFDIALNTIEKNGEIHFSLDYSTTLFKRSTLIRLAEHYVNILRHITEKPMSKIYEIDMCSKSGRKKIFEFNKDTYDDNKPTILHTLFEEQVAKTPNLPAITIHSYEKDVPDCHLFISNTLTYDELNVAANKLGRTLKNKGIQKEKIVGILAESSFDLIIGILGVLKSGGAYLPLHPEQPAERLAFMIEDCNISLLLVENGDLAIQVLDQLTKIGIDCSVMMIDKIDESIDGSNLEHFNDPKDLAYVIYTSGTTGNPKGVMVEHESISRSIQWRKNEYKLDSANTVLQMFSHAFDGFLTSFFTPIISGSEVILLSSEETKDAVRIVDYIRDKKVTHFISIPTFYSTLLQVSEPSDLSSLNIVTLVGEKTSVDLVNESKKKLGGVELINEYGPTENTVISTIYRDMQPNKDVLIGKPVVGTKIYILDSYGNPQPIGVPGEMYLAGERLARGYIGQPDLTSEKFVHNSFTPGERMYKTGDMGKWTEDGNITYIGRIDDQVKLRGYRIELGEIEAALLKHKNIKQAMVVLEASNNSLCAYVVSNSDVMVHDLREHLLKQLPTYMIPAYFVLLKHMPLTPNGKIDKRALPKPNVNSEIEYIAPRNDVEEKLAELWCEVLDVKRVGIMDNFFHFGGDSIKAIQVAARAVEYDLNLDVKDLLKHQTILEVSKYVTTTITRISQDEVVGEIPITPIQSWFFTQKFAESNHFNQSVLLFKKDGFDHDNVYESLKNIVAHHDALRMIYSIKGEEVIQQNQADTLFGFKVCDLKPTEDFMEQMIQRVNELHSSISLEHGPLLNAIVFKAEQGDYLAIVIHHLVVDGVSWRVILEDFTAAYVQVKNRSKVSLQDKTHSYKIWSNALHRYANSPQLLSEIKHWRDMETVQTVTLPKDGKTEENHIIDGAVVTTTLSKEETEQLLKDAHHTFNTNVNELLLTALGLTLKQWVGEGNIPINIEGHGREKVVEGINVLRTVGWFTSQYPILLDTSQMGELSYAIKYTKESIRQVPNKGIGYGILKYLTTKENKRNLKFKLNPEVNFNYLGQFPEESEHDLFAVTNVNFGQPVSLKQHRQYTLDIDAIIINGKLQVNINYNKHEYDHSTITKLTEAYKNNLVLVIKHCITKKYPELTPDDFGIQTLSIEELDIFMEKYGGEISKVYTLSPMQNAMLLNWLRDSTSSAYFQQVLFKMSGLIDIKLLENSFNKLIERHDILRTVFEYHNLKQPHQVVMRKRPIEIRIKDLTHLNGEKQKQYIDKFKQEDLSHTFDLSKDLLMRMTLFKTSANTSKFLWSFHHILMDGWCIGILIRELYLFYRSSMEKEQVHLEEAIPYHNYINWLERQDKSGSLAYWKKYMSDYMSNCYLPDYQNGLSKILNDRREVNFVISRNDYKALKDISKKEKVTVSTVFQTIWGILLQKYHHLDDVVFGVVVSGRPYDLQDIENIVGLFINTIPLRIQCNQKERFSDILKKVHEDMIHGNKYSYVSLAEIQANVNGGEALFNSVISFENYVYRDEFQRIISQKDERGFTISDIEELEQTNLDLTIVLEPEEEGMKAKLIYNANVCNQDFINSIEDYMNEIVQQVINNPDINISEISILPQYSLNQVLQDFNEEL</sequence>
<dbReference type="Gene3D" id="3.40.47.10">
    <property type="match status" value="1"/>
</dbReference>
<dbReference type="Gene3D" id="3.40.640.10">
    <property type="entry name" value="Type I PLP-dependent aspartate aminotransferase-like (Major domain)"/>
    <property type="match status" value="1"/>
</dbReference>
<dbReference type="Pfam" id="PF00501">
    <property type="entry name" value="AMP-binding"/>
    <property type="match status" value="2"/>
</dbReference>
<dbReference type="Pfam" id="PF22621">
    <property type="entry name" value="CurL-like_PKS_C"/>
    <property type="match status" value="1"/>
</dbReference>
<dbReference type="SUPFAM" id="SSF53383">
    <property type="entry name" value="PLP-dependent transferases"/>
    <property type="match status" value="1"/>
</dbReference>
<dbReference type="Gene3D" id="3.40.50.980">
    <property type="match status" value="2"/>
</dbReference>
<dbReference type="Pfam" id="PF00550">
    <property type="entry name" value="PP-binding"/>
    <property type="match status" value="4"/>
</dbReference>
<dbReference type="Gene3D" id="3.40.50.12780">
    <property type="entry name" value="N-terminal domain of ligase-like"/>
    <property type="match status" value="1"/>
</dbReference>
<evidence type="ECO:0000313" key="12">
    <source>
        <dbReference type="Proteomes" id="UP000618943"/>
    </source>
</evidence>
<dbReference type="InterPro" id="IPR042099">
    <property type="entry name" value="ANL_N_sf"/>
</dbReference>
<evidence type="ECO:0000256" key="4">
    <source>
        <dbReference type="ARBA" id="ARBA00022553"/>
    </source>
</evidence>
<feature type="domain" description="Carrier" evidence="9">
    <location>
        <begin position="1307"/>
        <end position="1385"/>
    </location>
</feature>
<dbReference type="PROSITE" id="PS00012">
    <property type="entry name" value="PHOSPHOPANTETHEINE"/>
    <property type="match status" value="2"/>
</dbReference>
<dbReference type="CDD" id="cd19543">
    <property type="entry name" value="DCL_NRPS"/>
    <property type="match status" value="1"/>
</dbReference>
<dbReference type="InterPro" id="IPR014030">
    <property type="entry name" value="Ketoacyl_synth_N"/>
</dbReference>
<evidence type="ECO:0000259" key="9">
    <source>
        <dbReference type="PROSITE" id="PS50075"/>
    </source>
</evidence>
<keyword evidence="8" id="KW-0045">Antibiotic biosynthesis</keyword>
<dbReference type="Pfam" id="PF13193">
    <property type="entry name" value="AMP-binding_C"/>
    <property type="match status" value="1"/>
</dbReference>
<gene>
    <name evidence="11" type="ORF">JFL43_03570</name>
</gene>
<evidence type="ECO:0000256" key="8">
    <source>
        <dbReference type="ARBA" id="ARBA00023194"/>
    </source>
</evidence>
<dbReference type="InterPro" id="IPR015421">
    <property type="entry name" value="PyrdxlP-dep_Trfase_major"/>
</dbReference>
<protein>
    <submittedName>
        <fullName evidence="11">Amino acid adenylation domain-containing protein</fullName>
    </submittedName>
</protein>
<dbReference type="Gene3D" id="3.30.559.10">
    <property type="entry name" value="Chloramphenicol acetyltransferase-like domain"/>
    <property type="match status" value="4"/>
</dbReference>
<dbReference type="Pfam" id="PF00109">
    <property type="entry name" value="ketoacyl-synt"/>
    <property type="match status" value="1"/>
</dbReference>
<dbReference type="Pfam" id="PF02801">
    <property type="entry name" value="Ketoacyl-synt_C"/>
    <property type="match status" value="1"/>
</dbReference>
<dbReference type="InterPro" id="IPR020806">
    <property type="entry name" value="PKS_PP-bd"/>
</dbReference>
<dbReference type="CDD" id="cd19534">
    <property type="entry name" value="E_NRPS"/>
    <property type="match status" value="1"/>
</dbReference>
<dbReference type="InterPro" id="IPR020845">
    <property type="entry name" value="AMP-binding_CS"/>
</dbReference>
<keyword evidence="7" id="KW-0663">Pyridoxal phosphate</keyword>
<dbReference type="PANTHER" id="PTHR45527">
    <property type="entry name" value="NONRIBOSOMAL PEPTIDE SYNTHETASE"/>
    <property type="match status" value="1"/>
</dbReference>
<evidence type="ECO:0000313" key="11">
    <source>
        <dbReference type="EMBL" id="MBK3493951.1"/>
    </source>
</evidence>
<dbReference type="InterPro" id="IPR010071">
    <property type="entry name" value="AA_adenyl_dom"/>
</dbReference>
<dbReference type="CDD" id="cd00833">
    <property type="entry name" value="PKS"/>
    <property type="match status" value="1"/>
</dbReference>
<keyword evidence="3" id="KW-0596">Phosphopantetheine</keyword>